<dbReference type="Gene3D" id="2.60.120.620">
    <property type="entry name" value="q2cbj1_9rhob like domain"/>
    <property type="match status" value="1"/>
</dbReference>
<dbReference type="AlphaFoldDB" id="A0A381QM86"/>
<name>A0A381QM86_9ZZZZ</name>
<evidence type="ECO:0000313" key="1">
    <source>
        <dbReference type="EMBL" id="SUZ79087.1"/>
    </source>
</evidence>
<sequence>MVTTEFETAVEQWRTQGWAVVHDLVPAAEIDEAVDELWQHFPTPADYHSGNPEARSYFENESTDARYRPASQGAFHGQGGIGDEGPSFRLRQFLGHVLFPYDSHLLNRLQIHPRVVDFAKCAMGTDDIRLYQARIWGKYTGVTNYEQPFHQDGNHNIVPDRLELGWWNLEGFLYLSDVEDGVGPTEVLSLGDSPPGSNPQSAAGRRGSYLVYRTDVWHRGVNLTREGGSRFLMNIAFKHAHHEWIGFDSFQQHSNRGPWSKFAASCTPEELALFGAPMPGHPYWTSELVDALEVRYQGIDASPWREALGK</sequence>
<accession>A0A381QM86</accession>
<protein>
    <recommendedName>
        <fullName evidence="2">Prolyl 4-hydroxylase alpha subunit Fe(2+) 2OG dioxygenase domain-containing protein</fullName>
    </recommendedName>
</protein>
<evidence type="ECO:0008006" key="2">
    <source>
        <dbReference type="Google" id="ProtNLM"/>
    </source>
</evidence>
<gene>
    <name evidence="1" type="ORF">METZ01_LOCUS31941</name>
</gene>
<reference evidence="1" key="1">
    <citation type="submission" date="2018-05" db="EMBL/GenBank/DDBJ databases">
        <authorList>
            <person name="Lanie J.A."/>
            <person name="Ng W.-L."/>
            <person name="Kazmierczak K.M."/>
            <person name="Andrzejewski T.M."/>
            <person name="Davidsen T.M."/>
            <person name="Wayne K.J."/>
            <person name="Tettelin H."/>
            <person name="Glass J.I."/>
            <person name="Rusch D."/>
            <person name="Podicherti R."/>
            <person name="Tsui H.-C.T."/>
            <person name="Winkler M.E."/>
        </authorList>
    </citation>
    <scope>NUCLEOTIDE SEQUENCE</scope>
</reference>
<proteinExistence type="predicted"/>
<dbReference type="SUPFAM" id="SSF51197">
    <property type="entry name" value="Clavaminate synthase-like"/>
    <property type="match status" value="1"/>
</dbReference>
<organism evidence="1">
    <name type="scientific">marine metagenome</name>
    <dbReference type="NCBI Taxonomy" id="408172"/>
    <lineage>
        <taxon>unclassified sequences</taxon>
        <taxon>metagenomes</taxon>
        <taxon>ecological metagenomes</taxon>
    </lineage>
</organism>
<dbReference type="EMBL" id="UINC01001372">
    <property type="protein sequence ID" value="SUZ79087.1"/>
    <property type="molecule type" value="Genomic_DNA"/>
</dbReference>